<dbReference type="RefSeq" id="WP_122902890.1">
    <property type="nucleotide sequence ID" value="NZ_RHHS01000005.1"/>
</dbReference>
<comment type="caution">
    <text evidence="3">The sequence shown here is derived from an EMBL/GenBank/DDBJ whole genome shotgun (WGS) entry which is preliminary data.</text>
</comment>
<keyword evidence="4" id="KW-1185">Reference proteome</keyword>
<reference evidence="3 4" key="1">
    <citation type="submission" date="2018-10" db="EMBL/GenBank/DDBJ databases">
        <title>Phylogenomics of Brevibacillus.</title>
        <authorList>
            <person name="Dunlap C."/>
        </authorList>
    </citation>
    <scope>NUCLEOTIDE SEQUENCE [LARGE SCALE GENOMIC DNA]</scope>
    <source>
        <strain evidence="3 4">DSM 100115</strain>
    </source>
</reference>
<accession>A0A3M8BE01</accession>
<organism evidence="3 4">
    <name type="scientific">Brevibacillus gelatini</name>
    <dbReference type="NCBI Taxonomy" id="1655277"/>
    <lineage>
        <taxon>Bacteria</taxon>
        <taxon>Bacillati</taxon>
        <taxon>Bacillota</taxon>
        <taxon>Bacilli</taxon>
        <taxon>Bacillales</taxon>
        <taxon>Paenibacillaceae</taxon>
        <taxon>Brevibacillus</taxon>
    </lineage>
</organism>
<evidence type="ECO:0000256" key="2">
    <source>
        <dbReference type="SAM" id="SignalP"/>
    </source>
</evidence>
<keyword evidence="2" id="KW-0732">Signal</keyword>
<evidence type="ECO:0000256" key="1">
    <source>
        <dbReference type="SAM" id="MobiDB-lite"/>
    </source>
</evidence>
<sequence length="172" mass="18531">MKKFILGTIATTLSLASLAFTSNVMASPNAASPEKVDERQTLTEQDRGAQINRPDSINGIKDKGMQRATKKPVNDFTIAADTQHTIDFDIPKGYGWVKVYVQNTGKADINVVVINNETGEEMLSGVAKPGKSFSKISSSPWGADEHSISLTSVENMSGSVSVKLAQKKSELQ</sequence>
<feature type="compositionally biased region" description="Basic and acidic residues" evidence="1">
    <location>
        <begin position="34"/>
        <end position="47"/>
    </location>
</feature>
<name>A0A3M8BE01_9BACL</name>
<feature type="region of interest" description="Disordered" evidence="1">
    <location>
        <begin position="27"/>
        <end position="68"/>
    </location>
</feature>
<dbReference type="EMBL" id="RHHS01000005">
    <property type="protein sequence ID" value="RNB61670.1"/>
    <property type="molecule type" value="Genomic_DNA"/>
</dbReference>
<dbReference type="OrthoDB" id="2665927at2"/>
<evidence type="ECO:0000313" key="3">
    <source>
        <dbReference type="EMBL" id="RNB61670.1"/>
    </source>
</evidence>
<dbReference type="Proteomes" id="UP000268829">
    <property type="component" value="Unassembled WGS sequence"/>
</dbReference>
<proteinExistence type="predicted"/>
<gene>
    <name evidence="3" type="ORF">EDM57_00860</name>
</gene>
<feature type="chain" id="PRO_5018085128" evidence="2">
    <location>
        <begin position="27"/>
        <end position="172"/>
    </location>
</feature>
<feature type="signal peptide" evidence="2">
    <location>
        <begin position="1"/>
        <end position="26"/>
    </location>
</feature>
<protein>
    <submittedName>
        <fullName evidence="3">Uncharacterized protein</fullName>
    </submittedName>
</protein>
<dbReference type="AlphaFoldDB" id="A0A3M8BE01"/>
<evidence type="ECO:0000313" key="4">
    <source>
        <dbReference type="Proteomes" id="UP000268829"/>
    </source>
</evidence>